<comment type="caution">
    <text evidence="2">The sequence shown here is derived from an EMBL/GenBank/DDBJ whole genome shotgun (WGS) entry which is preliminary data.</text>
</comment>
<evidence type="ECO:0000259" key="1">
    <source>
        <dbReference type="Pfam" id="PF26138"/>
    </source>
</evidence>
<reference evidence="2 3" key="1">
    <citation type="submission" date="2015-09" db="EMBL/GenBank/DDBJ databases">
        <title>Trachymyrmex cornetzi WGS genome.</title>
        <authorList>
            <person name="Nygaard S."/>
            <person name="Hu H."/>
            <person name="Boomsma J."/>
            <person name="Zhang G."/>
        </authorList>
    </citation>
    <scope>NUCLEOTIDE SEQUENCE [LARGE SCALE GENOMIC DNA]</scope>
    <source>
        <strain evidence="2">Tcor2-1</strain>
        <tissue evidence="2">Whole body</tissue>
    </source>
</reference>
<evidence type="ECO:0000313" key="3">
    <source>
        <dbReference type="Proteomes" id="UP000078492"/>
    </source>
</evidence>
<name>A0A151K2Z2_9HYME</name>
<keyword evidence="3" id="KW-1185">Reference proteome</keyword>
<dbReference type="Proteomes" id="UP000078492">
    <property type="component" value="Unassembled WGS sequence"/>
</dbReference>
<dbReference type="Pfam" id="PF26138">
    <property type="entry name" value="DUF8040"/>
    <property type="match status" value="1"/>
</dbReference>
<dbReference type="AlphaFoldDB" id="A0A151K2Z2"/>
<accession>A0A151K2Z2</accession>
<evidence type="ECO:0000313" key="2">
    <source>
        <dbReference type="EMBL" id="KYN50485.1"/>
    </source>
</evidence>
<protein>
    <recommendedName>
        <fullName evidence="1">DUF8040 domain-containing protein</fullName>
    </recommendedName>
</protein>
<sequence length="148" mass="18219">MYLYMKNKKHHVKRRWWLRFVNRVTRQQGFFNNLFREVYETDHEEFFSMTRMLPEQFDQLCDRVRLYLTKRSNRTPISVEERLAVTLQFLAHGDSVKSKSWEYCIGRSTAHKIIGETCDAIWKALQKEYLPRPKKERWTEIMNEFYNK</sequence>
<proteinExistence type="predicted"/>
<gene>
    <name evidence="2" type="ORF">ALC57_00123</name>
</gene>
<dbReference type="STRING" id="471704.A0A151K2Z2"/>
<organism evidence="2 3">
    <name type="scientific">Trachymyrmex cornetzi</name>
    <dbReference type="NCBI Taxonomy" id="471704"/>
    <lineage>
        <taxon>Eukaryota</taxon>
        <taxon>Metazoa</taxon>
        <taxon>Ecdysozoa</taxon>
        <taxon>Arthropoda</taxon>
        <taxon>Hexapoda</taxon>
        <taxon>Insecta</taxon>
        <taxon>Pterygota</taxon>
        <taxon>Neoptera</taxon>
        <taxon>Endopterygota</taxon>
        <taxon>Hymenoptera</taxon>
        <taxon>Apocrita</taxon>
        <taxon>Aculeata</taxon>
        <taxon>Formicoidea</taxon>
        <taxon>Formicidae</taxon>
        <taxon>Myrmicinae</taxon>
        <taxon>Trachymyrmex</taxon>
    </lineage>
</organism>
<dbReference type="InterPro" id="IPR058353">
    <property type="entry name" value="DUF8040"/>
</dbReference>
<feature type="domain" description="DUF8040" evidence="1">
    <location>
        <begin position="36"/>
        <end position="122"/>
    </location>
</feature>
<dbReference type="EMBL" id="LKEY01014768">
    <property type="protein sequence ID" value="KYN50485.1"/>
    <property type="molecule type" value="Genomic_DNA"/>
</dbReference>